<dbReference type="EMBL" id="BX842595">
    <property type="protein sequence ID" value="CAE75692.1"/>
    <property type="molecule type" value="Genomic_DNA"/>
</dbReference>
<feature type="compositionally biased region" description="Basic and acidic residues" evidence="5">
    <location>
        <begin position="49"/>
        <end position="60"/>
    </location>
</feature>
<dbReference type="HOGENOM" id="CLU_006016_4_0_1"/>
<keyword evidence="3 4" id="KW-0720">Serine protease</keyword>
<comment type="similarity">
    <text evidence="4">Belongs to the peptidase S8 family.</text>
</comment>
<dbReference type="SMR" id="Q6MWR5"/>
<dbReference type="CDD" id="cd07491">
    <property type="entry name" value="Peptidases_S8_7"/>
    <property type="match status" value="1"/>
</dbReference>
<feature type="compositionally biased region" description="Polar residues" evidence="5">
    <location>
        <begin position="1"/>
        <end position="18"/>
    </location>
</feature>
<dbReference type="InterPro" id="IPR015500">
    <property type="entry name" value="Peptidase_S8_subtilisin-rel"/>
</dbReference>
<dbReference type="AlphaFoldDB" id="Q6MWR5"/>
<evidence type="ECO:0000256" key="5">
    <source>
        <dbReference type="SAM" id="MobiDB-lite"/>
    </source>
</evidence>
<dbReference type="VEuPathDB" id="FungiDB:NCU08734"/>
<accession>Q6MWR5</accession>
<keyword evidence="2 4" id="KW-0378">Hydrolase</keyword>
<keyword evidence="6" id="KW-1133">Transmembrane helix</keyword>
<dbReference type="InterPro" id="IPR000209">
    <property type="entry name" value="Peptidase_S8/S53_dom"/>
</dbReference>
<evidence type="ECO:0000256" key="3">
    <source>
        <dbReference type="ARBA" id="ARBA00022825"/>
    </source>
</evidence>
<feature type="active site" description="Charge relay system" evidence="4">
    <location>
        <position position="344"/>
    </location>
</feature>
<proteinExistence type="inferred from homology"/>
<dbReference type="PRINTS" id="PR00723">
    <property type="entry name" value="SUBTILISIN"/>
</dbReference>
<feature type="transmembrane region" description="Helical" evidence="6">
    <location>
        <begin position="500"/>
        <end position="519"/>
    </location>
</feature>
<protein>
    <submittedName>
        <fullName evidence="7">Related to microbial serine proteinase</fullName>
    </submittedName>
</protein>
<dbReference type="PROSITE" id="PS51892">
    <property type="entry name" value="SUBTILASE"/>
    <property type="match status" value="1"/>
</dbReference>
<dbReference type="Gene3D" id="3.40.50.200">
    <property type="entry name" value="Peptidase S8/S53 domain"/>
    <property type="match status" value="1"/>
</dbReference>
<evidence type="ECO:0000256" key="2">
    <source>
        <dbReference type="ARBA" id="ARBA00022801"/>
    </source>
</evidence>
<dbReference type="SUPFAM" id="SSF52743">
    <property type="entry name" value="Subtilisin-like"/>
    <property type="match status" value="1"/>
</dbReference>
<dbReference type="InterPro" id="IPR036852">
    <property type="entry name" value="Peptidase_S8/S53_dom_sf"/>
</dbReference>
<keyword evidence="6" id="KW-0812">Transmembrane</keyword>
<dbReference type="GO" id="GO:0004252">
    <property type="term" value="F:serine-type endopeptidase activity"/>
    <property type="evidence" value="ECO:0007669"/>
    <property type="project" value="UniProtKB-UniRule"/>
</dbReference>
<dbReference type="GO" id="GO:0006508">
    <property type="term" value="P:proteolysis"/>
    <property type="evidence" value="ECO:0007669"/>
    <property type="project" value="UniProtKB-KW"/>
</dbReference>
<evidence type="ECO:0000256" key="6">
    <source>
        <dbReference type="SAM" id="Phobius"/>
    </source>
</evidence>
<evidence type="ECO:0000313" key="7">
    <source>
        <dbReference type="EMBL" id="CAE75692.1"/>
    </source>
</evidence>
<dbReference type="OMA" id="DEEWISH"/>
<dbReference type="eggNOG" id="ENOG502S098">
    <property type="taxonomic scope" value="Eukaryota"/>
</dbReference>
<gene>
    <name evidence="7" type="primary">B24N4.010</name>
</gene>
<sequence length="597" mass="66624">MSATSSRPKTKILQSQPPSDAAGLAELENRPPRLPDGPQENEPVAKSLTTKERKSPETSKARAIAAKRVEQLLKLHYLRTRDEQTCIDILFHDEITPDFGDQVLNCDLSGMTHMTEEEFQRLMSTLKFHDVLQYVELPGLRIGTPSTTDLDGVNENEQKGRKNLAWVFEKLRSNGVQKVLRVSVDDTLLPPHSDEVIEDSLKPMEVEIWDWKKIDLCSEVIFNAAPMVREVYLYCSGNNAILRSWSDEGGLKRLSHLKRVYVDVKMEFRKLLIDAENNYDTGTTKKVWEMIETPIKVALIDDGVDIMKLDLTPAQCLGGRTFCPRSGPHDMCKNHPHYISSAGHGTIMAEAILEVCPRASLLVLKLEDLPSKNGNREITTQSAVKAIKKAVQKRVDIISMSWTIDVDESDPAKNDLEEAITSASKLGILMFCSAKDNGADNRQTYPAKAASEKIFKIGAALESGVADEWVGDLRLLDFTFPGSKKEYNGMTIFGSSIATAYAAGLVALILYCVQVRLFLATSEADKMQARKDFEALKKHENMSNVLGDTIGTTPMSQHKFVMVWNMFLPAVQNRDGKPDKLLQLIAEVGRKLCARVE</sequence>
<keyword evidence="1 4" id="KW-0645">Protease</keyword>
<feature type="active site" description="Charge relay system" evidence="4">
    <location>
        <position position="496"/>
    </location>
</feature>
<feature type="region of interest" description="Disordered" evidence="5">
    <location>
        <begin position="1"/>
        <end position="61"/>
    </location>
</feature>
<keyword evidence="6" id="KW-0472">Membrane</keyword>
<dbReference type="Pfam" id="PF00082">
    <property type="entry name" value="Peptidase_S8"/>
    <property type="match status" value="1"/>
</dbReference>
<feature type="active site" description="Charge relay system" evidence="4">
    <location>
        <position position="301"/>
    </location>
</feature>
<reference evidence="7" key="2">
    <citation type="submission" date="2003-11" db="EMBL/GenBank/DDBJ databases">
        <authorList>
            <person name="German Neurospora genome project"/>
        </authorList>
    </citation>
    <scope>NUCLEOTIDE SEQUENCE</scope>
</reference>
<organism evidence="7">
    <name type="scientific">Neurospora crassa</name>
    <dbReference type="NCBI Taxonomy" id="5141"/>
    <lineage>
        <taxon>Eukaryota</taxon>
        <taxon>Fungi</taxon>
        <taxon>Dikarya</taxon>
        <taxon>Ascomycota</taxon>
        <taxon>Pezizomycotina</taxon>
        <taxon>Sordariomycetes</taxon>
        <taxon>Sordariomycetidae</taxon>
        <taxon>Sordariales</taxon>
        <taxon>Sordariaceae</taxon>
        <taxon>Neurospora</taxon>
    </lineage>
</organism>
<dbReference type="OrthoDB" id="5093543at2759"/>
<evidence type="ECO:0000256" key="1">
    <source>
        <dbReference type="ARBA" id="ARBA00022670"/>
    </source>
</evidence>
<name>Q6MWR5_NEUCS</name>
<reference evidence="7" key="1">
    <citation type="submission" date="2003-11" db="EMBL/GenBank/DDBJ databases">
        <authorList>
            <person name="Schulte U."/>
            <person name="Aign V."/>
            <person name="Hoheisel J."/>
            <person name="Brandt P."/>
            <person name="Fartmann B."/>
            <person name="Holland R."/>
            <person name="Nyakatura G."/>
            <person name="Mewes H.W."/>
            <person name="Mannhaupt G."/>
        </authorList>
    </citation>
    <scope>NUCLEOTIDE SEQUENCE</scope>
</reference>
<evidence type="ECO:0000256" key="4">
    <source>
        <dbReference type="PROSITE-ProRule" id="PRU01240"/>
    </source>
</evidence>